<evidence type="ECO:0000313" key="1">
    <source>
        <dbReference type="EMBL" id="QSG14556.1"/>
    </source>
</evidence>
<dbReference type="RefSeq" id="WP_229122594.1">
    <property type="nucleotide sequence ID" value="NZ_CP064791.1"/>
</dbReference>
<dbReference type="AlphaFoldDB" id="A0A897NWR1"/>
<organism evidence="1 2">
    <name type="scientific">Halapricum desulfuricans</name>
    <dbReference type="NCBI Taxonomy" id="2841257"/>
    <lineage>
        <taxon>Archaea</taxon>
        <taxon>Methanobacteriati</taxon>
        <taxon>Methanobacteriota</taxon>
        <taxon>Stenosarchaea group</taxon>
        <taxon>Halobacteria</taxon>
        <taxon>Halobacteriales</taxon>
        <taxon>Haloarculaceae</taxon>
        <taxon>Halapricum</taxon>
    </lineage>
</organism>
<proteinExistence type="predicted"/>
<accession>A0A897NWR1</accession>
<dbReference type="Proteomes" id="UP000663292">
    <property type="component" value="Chromosome"/>
</dbReference>
<dbReference type="Pfam" id="PF19102">
    <property type="entry name" value="DUF5789"/>
    <property type="match status" value="1"/>
</dbReference>
<evidence type="ECO:0008006" key="3">
    <source>
        <dbReference type="Google" id="ProtNLM"/>
    </source>
</evidence>
<reference evidence="1 2" key="1">
    <citation type="submission" date="2020-11" db="EMBL/GenBank/DDBJ databases">
        <title>Carbohydrate-dependent, anaerobic sulfur respiration: A novel catabolism in halophilic archaea.</title>
        <authorList>
            <person name="Sorokin D.Y."/>
            <person name="Messina E."/>
            <person name="Smedile F."/>
            <person name="La Cono V."/>
            <person name="Hallsworth J.E."/>
            <person name="Yakimov M.M."/>
        </authorList>
    </citation>
    <scope>NUCLEOTIDE SEQUENCE [LARGE SCALE GENOMIC DNA]</scope>
    <source>
        <strain evidence="1 2">HSR-Est</strain>
    </source>
</reference>
<protein>
    <recommendedName>
        <fullName evidence="3">DUF2795 domain-containing protein</fullName>
    </recommendedName>
</protein>
<keyword evidence="2" id="KW-1185">Reference proteome</keyword>
<dbReference type="InterPro" id="IPR043899">
    <property type="entry name" value="DUF5789"/>
</dbReference>
<gene>
    <name evidence="1" type="ORF">HSEST_1021</name>
</gene>
<evidence type="ECO:0000313" key="2">
    <source>
        <dbReference type="Proteomes" id="UP000663292"/>
    </source>
</evidence>
<dbReference type="EMBL" id="CP064791">
    <property type="protein sequence ID" value="QSG14556.1"/>
    <property type="molecule type" value="Genomic_DNA"/>
</dbReference>
<dbReference type="GeneID" id="68857655"/>
<sequence>MGVRPPADDDLSEPESVEFGIAALDGTLSEADLSFPTDRGTVIEKLGDQSVPYDAAGRTVQLAEVLSELDRDRFESKQDLLDALYPAFEERRSSPRGLLSQLRSLVPF</sequence>
<name>A0A897NWR1_9EURY</name>